<reference evidence="1" key="1">
    <citation type="submission" date="2024-09" db="EMBL/GenBank/DDBJ databases">
        <title>Black Yeasts Isolated from many extreme environments.</title>
        <authorList>
            <person name="Coleine C."/>
            <person name="Stajich J.E."/>
            <person name="Selbmann L."/>
        </authorList>
    </citation>
    <scope>NUCLEOTIDE SEQUENCE</scope>
    <source>
        <strain evidence="1">CCFEE 5737</strain>
    </source>
</reference>
<accession>A0ACC3DDZ9</accession>
<dbReference type="EMBL" id="JAWDJW010006052">
    <property type="protein sequence ID" value="KAK3066034.1"/>
    <property type="molecule type" value="Genomic_DNA"/>
</dbReference>
<comment type="caution">
    <text evidence="1">The sequence shown here is derived from an EMBL/GenBank/DDBJ whole genome shotgun (WGS) entry which is preliminary data.</text>
</comment>
<evidence type="ECO:0000313" key="1">
    <source>
        <dbReference type="EMBL" id="KAK3066034.1"/>
    </source>
</evidence>
<dbReference type="Proteomes" id="UP001186974">
    <property type="component" value="Unassembled WGS sequence"/>
</dbReference>
<sequence>MTNSLYSDDFADTESTQEEVDSPMDGYFSHRSHPQDLYSQLPTSSHIDRKTDEDQEEQDLSPISTPPRT</sequence>
<proteinExistence type="predicted"/>
<name>A0ACC3DDZ9_9PEZI</name>
<protein>
    <submittedName>
        <fullName evidence="1">Uncharacterized protein</fullName>
    </submittedName>
</protein>
<organism evidence="1 2">
    <name type="scientific">Coniosporium uncinatum</name>
    <dbReference type="NCBI Taxonomy" id="93489"/>
    <lineage>
        <taxon>Eukaryota</taxon>
        <taxon>Fungi</taxon>
        <taxon>Dikarya</taxon>
        <taxon>Ascomycota</taxon>
        <taxon>Pezizomycotina</taxon>
        <taxon>Dothideomycetes</taxon>
        <taxon>Dothideomycetes incertae sedis</taxon>
        <taxon>Coniosporium</taxon>
    </lineage>
</organism>
<keyword evidence="2" id="KW-1185">Reference proteome</keyword>
<evidence type="ECO:0000313" key="2">
    <source>
        <dbReference type="Proteomes" id="UP001186974"/>
    </source>
</evidence>
<gene>
    <name evidence="1" type="ORF">LTS18_002102</name>
</gene>
<feature type="non-terminal residue" evidence="1">
    <location>
        <position position="69"/>
    </location>
</feature>